<protein>
    <submittedName>
        <fullName evidence="3">PadR family transcriptional regulator</fullName>
    </submittedName>
</protein>
<accession>A0A2T4UQ64</accession>
<evidence type="ECO:0000313" key="4">
    <source>
        <dbReference type="Proteomes" id="UP000241085"/>
    </source>
</evidence>
<dbReference type="SUPFAM" id="SSF46785">
    <property type="entry name" value="Winged helix' DNA-binding domain"/>
    <property type="match status" value="1"/>
</dbReference>
<feature type="compositionally biased region" description="Low complexity" evidence="1">
    <location>
        <begin position="98"/>
        <end position="109"/>
    </location>
</feature>
<name>A0A2T4UQ64_9MICO</name>
<sequence>MIPLARLTPATVDVLRVLLDDGASVWGMLVIKRTGRPAGSVYPILERLEGAGWVASSWEPDTDRSGPRRRLYELTGDGAQAARAAVERFAAAAVAKASKASRPAPAAVRLSGAEARA</sequence>
<reference evidence="3 4" key="1">
    <citation type="submission" date="2018-03" db="EMBL/GenBank/DDBJ databases">
        <title>Bacteriophage NCPPB3778 and a type I-E CRISPR drive the evolution of the US Biological Select Agent, Rathayibacter toxicus.</title>
        <authorList>
            <person name="Davis E.W.II."/>
            <person name="Tabima J.F."/>
            <person name="Weisberg A.J."/>
            <person name="Dantas Lopes L."/>
            <person name="Wiseman M.S."/>
            <person name="Wiseman M.S."/>
            <person name="Pupko T."/>
            <person name="Belcher M.S."/>
            <person name="Sechler A.J."/>
            <person name="Tancos M.A."/>
            <person name="Schroeder B.K."/>
            <person name="Murray T.D."/>
            <person name="Luster D.G."/>
            <person name="Schneider W.L."/>
            <person name="Rogers E."/>
            <person name="Andreote F.D."/>
            <person name="Grunwald N.J."/>
            <person name="Putnam M.L."/>
            <person name="Chang J.H."/>
        </authorList>
    </citation>
    <scope>NUCLEOTIDE SEQUENCE [LARGE SCALE GENOMIC DNA]</scope>
    <source>
        <strain evidence="3 4">DSM 15933</strain>
    </source>
</reference>
<dbReference type="Gene3D" id="1.10.10.10">
    <property type="entry name" value="Winged helix-like DNA-binding domain superfamily/Winged helix DNA-binding domain"/>
    <property type="match status" value="1"/>
</dbReference>
<gene>
    <name evidence="3" type="ORF">C1I63_01570</name>
</gene>
<dbReference type="RefSeq" id="WP_107573506.1">
    <property type="nucleotide sequence ID" value="NZ_PZPL01000001.1"/>
</dbReference>
<dbReference type="InterPro" id="IPR052509">
    <property type="entry name" value="Metal_resp_DNA-bind_regulator"/>
</dbReference>
<dbReference type="InterPro" id="IPR005149">
    <property type="entry name" value="Tscrpt_reg_PadR_N"/>
</dbReference>
<dbReference type="PANTHER" id="PTHR33169:SF14">
    <property type="entry name" value="TRANSCRIPTIONAL REGULATOR RV3488"/>
    <property type="match status" value="1"/>
</dbReference>
<evidence type="ECO:0000259" key="2">
    <source>
        <dbReference type="Pfam" id="PF03551"/>
    </source>
</evidence>
<keyword evidence="4" id="KW-1185">Reference proteome</keyword>
<evidence type="ECO:0000313" key="3">
    <source>
        <dbReference type="EMBL" id="PTL71663.1"/>
    </source>
</evidence>
<proteinExistence type="predicted"/>
<comment type="caution">
    <text evidence="3">The sequence shown here is derived from an EMBL/GenBank/DDBJ whole genome shotgun (WGS) entry which is preliminary data.</text>
</comment>
<dbReference type="AlphaFoldDB" id="A0A2T4UQ64"/>
<dbReference type="PANTHER" id="PTHR33169">
    <property type="entry name" value="PADR-FAMILY TRANSCRIPTIONAL REGULATOR"/>
    <property type="match status" value="1"/>
</dbReference>
<dbReference type="Pfam" id="PF03551">
    <property type="entry name" value="PadR"/>
    <property type="match status" value="1"/>
</dbReference>
<dbReference type="EMBL" id="PZPL01000001">
    <property type="protein sequence ID" value="PTL71663.1"/>
    <property type="molecule type" value="Genomic_DNA"/>
</dbReference>
<feature type="domain" description="Transcription regulator PadR N-terminal" evidence="2">
    <location>
        <begin position="38"/>
        <end position="82"/>
    </location>
</feature>
<feature type="region of interest" description="Disordered" evidence="1">
    <location>
        <begin position="98"/>
        <end position="117"/>
    </location>
</feature>
<dbReference type="InterPro" id="IPR036388">
    <property type="entry name" value="WH-like_DNA-bd_sf"/>
</dbReference>
<dbReference type="Proteomes" id="UP000241085">
    <property type="component" value="Unassembled WGS sequence"/>
</dbReference>
<organism evidence="3 4">
    <name type="scientific">Rathayibacter caricis DSM 15933</name>
    <dbReference type="NCBI Taxonomy" id="1328867"/>
    <lineage>
        <taxon>Bacteria</taxon>
        <taxon>Bacillati</taxon>
        <taxon>Actinomycetota</taxon>
        <taxon>Actinomycetes</taxon>
        <taxon>Micrococcales</taxon>
        <taxon>Microbacteriaceae</taxon>
        <taxon>Rathayibacter</taxon>
    </lineage>
</organism>
<evidence type="ECO:0000256" key="1">
    <source>
        <dbReference type="SAM" id="MobiDB-lite"/>
    </source>
</evidence>
<dbReference type="InterPro" id="IPR036390">
    <property type="entry name" value="WH_DNA-bd_sf"/>
</dbReference>